<dbReference type="EMBL" id="UINC01105102">
    <property type="protein sequence ID" value="SVC68784.1"/>
    <property type="molecule type" value="Genomic_DNA"/>
</dbReference>
<protein>
    <recommendedName>
        <fullName evidence="2">Mandelate racemase/muconate lactonizing enzyme N-terminal domain-containing protein</fullName>
    </recommendedName>
</protein>
<proteinExistence type="predicted"/>
<evidence type="ECO:0000313" key="1">
    <source>
        <dbReference type="EMBL" id="SVC68784.1"/>
    </source>
</evidence>
<dbReference type="SUPFAM" id="SSF54826">
    <property type="entry name" value="Enolase N-terminal domain-like"/>
    <property type="match status" value="1"/>
</dbReference>
<accession>A0A382P5V2</accession>
<name>A0A382P5V2_9ZZZZ</name>
<organism evidence="1">
    <name type="scientific">marine metagenome</name>
    <dbReference type="NCBI Taxonomy" id="408172"/>
    <lineage>
        <taxon>unclassified sequences</taxon>
        <taxon>metagenomes</taxon>
        <taxon>ecological metagenomes</taxon>
    </lineage>
</organism>
<feature type="non-terminal residue" evidence="1">
    <location>
        <position position="95"/>
    </location>
</feature>
<dbReference type="InterPro" id="IPR029017">
    <property type="entry name" value="Enolase-like_N"/>
</dbReference>
<gene>
    <name evidence="1" type="ORF">METZ01_LOCUS321638</name>
</gene>
<evidence type="ECO:0008006" key="2">
    <source>
        <dbReference type="Google" id="ProtNLM"/>
    </source>
</evidence>
<dbReference type="Gene3D" id="3.30.390.10">
    <property type="entry name" value="Enolase-like, N-terminal domain"/>
    <property type="match status" value="1"/>
</dbReference>
<sequence>MATITDIKAIGLEHHLGETHAYGMARGLISVRNATLILIETDSGVTGIGEAWGPCAMVVAALDLLKPYFIDRDLYEHSQVPPYFYAQRYHLGIQN</sequence>
<reference evidence="1" key="1">
    <citation type="submission" date="2018-05" db="EMBL/GenBank/DDBJ databases">
        <authorList>
            <person name="Lanie J.A."/>
            <person name="Ng W.-L."/>
            <person name="Kazmierczak K.M."/>
            <person name="Andrzejewski T.M."/>
            <person name="Davidsen T.M."/>
            <person name="Wayne K.J."/>
            <person name="Tettelin H."/>
            <person name="Glass J.I."/>
            <person name="Rusch D."/>
            <person name="Podicherti R."/>
            <person name="Tsui H.-C.T."/>
            <person name="Winkler M.E."/>
        </authorList>
    </citation>
    <scope>NUCLEOTIDE SEQUENCE</scope>
</reference>
<dbReference type="AlphaFoldDB" id="A0A382P5V2"/>